<name>A0A0R1PX35_9LACO</name>
<keyword evidence="1" id="KW-0812">Transmembrane</keyword>
<dbReference type="InterPro" id="IPR050303">
    <property type="entry name" value="GatZ_KbaZ_carbometab"/>
</dbReference>
<dbReference type="AlphaFoldDB" id="A0A0R1PX35"/>
<dbReference type="PROSITE" id="PS51108">
    <property type="entry name" value="PTS_EIID"/>
    <property type="match status" value="1"/>
</dbReference>
<dbReference type="STRING" id="1423812.FD20_GL000655"/>
<dbReference type="PANTHER" id="PTHR32502">
    <property type="entry name" value="N-ACETYLGALACTOSAMINE PERMEASE II COMPONENT-RELATED"/>
    <property type="match status" value="1"/>
</dbReference>
<evidence type="ECO:0000256" key="1">
    <source>
        <dbReference type="SAM" id="Phobius"/>
    </source>
</evidence>
<proteinExistence type="predicted"/>
<accession>A0A0R1PX35</accession>
<dbReference type="Pfam" id="PF03613">
    <property type="entry name" value="EIID-AGA"/>
    <property type="match status" value="1"/>
</dbReference>
<reference evidence="2 3" key="1">
    <citation type="journal article" date="2015" name="Genome Announc.">
        <title>Expanding the biotechnology potential of lactobacilli through comparative genomics of 213 strains and associated genera.</title>
        <authorList>
            <person name="Sun Z."/>
            <person name="Harris H.M."/>
            <person name="McCann A."/>
            <person name="Guo C."/>
            <person name="Argimon S."/>
            <person name="Zhang W."/>
            <person name="Yang X."/>
            <person name="Jeffery I.B."/>
            <person name="Cooney J.C."/>
            <person name="Kagawa T.F."/>
            <person name="Liu W."/>
            <person name="Song Y."/>
            <person name="Salvetti E."/>
            <person name="Wrobel A."/>
            <person name="Rasinkangas P."/>
            <person name="Parkhill J."/>
            <person name="Rea M.C."/>
            <person name="O'Sullivan O."/>
            <person name="Ritari J."/>
            <person name="Douillard F.P."/>
            <person name="Paul Ross R."/>
            <person name="Yang R."/>
            <person name="Briner A.E."/>
            <person name="Felis G.E."/>
            <person name="de Vos W.M."/>
            <person name="Barrangou R."/>
            <person name="Klaenhammer T.R."/>
            <person name="Caufield P.W."/>
            <person name="Cui Y."/>
            <person name="Zhang H."/>
            <person name="O'Toole P.W."/>
        </authorList>
    </citation>
    <scope>NUCLEOTIDE SEQUENCE [LARGE SCALE GENOMIC DNA]</scope>
    <source>
        <strain evidence="2 3">DSM 19971</strain>
    </source>
</reference>
<feature type="transmembrane region" description="Helical" evidence="1">
    <location>
        <begin position="257"/>
        <end position="277"/>
    </location>
</feature>
<dbReference type="PANTHER" id="PTHR32502:SF23">
    <property type="entry name" value="TRANSPORT PROTEIN, PTS SYSTEM"/>
    <property type="match status" value="1"/>
</dbReference>
<dbReference type="EMBL" id="AZEG01000016">
    <property type="protein sequence ID" value="KRL37055.1"/>
    <property type="molecule type" value="Genomic_DNA"/>
</dbReference>
<dbReference type="Proteomes" id="UP000051155">
    <property type="component" value="Unassembled WGS sequence"/>
</dbReference>
<evidence type="ECO:0000313" key="2">
    <source>
        <dbReference type="EMBL" id="KRL37055.1"/>
    </source>
</evidence>
<keyword evidence="1" id="KW-1133">Transmembrane helix</keyword>
<organism evidence="2 3">
    <name type="scientific">Liquorilactobacillus uvarum DSM 19971</name>
    <dbReference type="NCBI Taxonomy" id="1423812"/>
    <lineage>
        <taxon>Bacteria</taxon>
        <taxon>Bacillati</taxon>
        <taxon>Bacillota</taxon>
        <taxon>Bacilli</taxon>
        <taxon>Lactobacillales</taxon>
        <taxon>Lactobacillaceae</taxon>
        <taxon>Liquorilactobacillus</taxon>
    </lineage>
</organism>
<evidence type="ECO:0000313" key="3">
    <source>
        <dbReference type="Proteomes" id="UP000051155"/>
    </source>
</evidence>
<dbReference type="GO" id="GO:0009401">
    <property type="term" value="P:phosphoenolpyruvate-dependent sugar phosphotransferase system"/>
    <property type="evidence" value="ECO:0007669"/>
    <property type="project" value="InterPro"/>
</dbReference>
<dbReference type="GO" id="GO:0005886">
    <property type="term" value="C:plasma membrane"/>
    <property type="evidence" value="ECO:0007669"/>
    <property type="project" value="TreeGrafter"/>
</dbReference>
<gene>
    <name evidence="2" type="ORF">FD20_GL000655</name>
</gene>
<keyword evidence="1" id="KW-0472">Membrane</keyword>
<dbReference type="PATRIC" id="fig|1423812.3.peg.714"/>
<dbReference type="InterPro" id="IPR004704">
    <property type="entry name" value="PTS_IID_man"/>
</dbReference>
<comment type="caution">
    <text evidence="2">The sequence shown here is derived from an EMBL/GenBank/DDBJ whole genome shotgun (WGS) entry which is preliminary data.</text>
</comment>
<feature type="transmembrane region" description="Helical" evidence="1">
    <location>
        <begin position="185"/>
        <end position="213"/>
    </location>
</feature>
<sequence>MEEKKMANNTLSKDEQKLLHQMYWRSFMLYSSVTPAKQGASGFEYSMLPFINYFYKDPEDKKEAMVRQMSYFNTNLAMSPFIMGITASMEKENATKKNFNADSINAIKTSLMGPLAGIGDSVFWDVLKAIAAGVAISLAKSGNFLAPIIFLLIFNIPVQAVRWYGGKLGYTLGSTYISKLYENGLINILTKAASIVGLIMVGAMTNQMVLFKVKWNMVMAGKTVLKTQVMLDQIFKGLVPLLITLLCFYLLKKKNVSINYLIFGIIILGIVVSLLGIA</sequence>
<protein>
    <submittedName>
        <fullName evidence="2">PTS system mannose fructose sorbose family IIDsubunit</fullName>
    </submittedName>
</protein>
<keyword evidence="3" id="KW-1185">Reference proteome</keyword>
<feature type="transmembrane region" description="Helical" evidence="1">
    <location>
        <begin position="144"/>
        <end position="165"/>
    </location>
</feature>
<feature type="transmembrane region" description="Helical" evidence="1">
    <location>
        <begin position="234"/>
        <end position="251"/>
    </location>
</feature>